<protein>
    <recommendedName>
        <fullName evidence="1">Group II intron maturase-specific domain-containing protein</fullName>
    </recommendedName>
</protein>
<reference evidence="2" key="1">
    <citation type="submission" date="2024-05" db="EMBL/GenBank/DDBJ databases">
        <title>Isolation and characterization of Sporomusa carbonis sp. nov., a carboxydotrophic hydrogenogen in the genus of Sporomusa isolated from a charcoal burning pile.</title>
        <authorList>
            <person name="Boeer T."/>
            <person name="Rosenbaum F."/>
            <person name="Eysell L."/>
            <person name="Mueller V."/>
            <person name="Daniel R."/>
            <person name="Poehlein A."/>
        </authorList>
    </citation>
    <scope>NUCLEOTIDE SEQUENCE [LARGE SCALE GENOMIC DNA]</scope>
    <source>
        <strain evidence="2">DSM 10669</strain>
    </source>
</reference>
<organism evidence="2 3">
    <name type="scientific">Sporomusa silvacetica DSM 10669</name>
    <dbReference type="NCBI Taxonomy" id="1123289"/>
    <lineage>
        <taxon>Bacteria</taxon>
        <taxon>Bacillati</taxon>
        <taxon>Bacillota</taxon>
        <taxon>Negativicutes</taxon>
        <taxon>Selenomonadales</taxon>
        <taxon>Sporomusaceae</taxon>
        <taxon>Sporomusa</taxon>
    </lineage>
</organism>
<sequence>MHQTMRGWKLHRKTDEELADIAKIVNPVIRGWVNYYGSFYKSAMHPILRKLNQYLIRWVAKKYKRVNGRQKQAQNWLAKIAQCEPRLFIHWQMGITPTIR</sequence>
<accession>A0ABZ3IKU5</accession>
<gene>
    <name evidence="2" type="ORF">SPSIL_024400</name>
</gene>
<dbReference type="Pfam" id="PF08388">
    <property type="entry name" value="GIIM"/>
    <property type="match status" value="1"/>
</dbReference>
<proteinExistence type="predicted"/>
<evidence type="ECO:0000313" key="2">
    <source>
        <dbReference type="EMBL" id="XFO66290.1"/>
    </source>
</evidence>
<dbReference type="RefSeq" id="WP_094607482.1">
    <property type="nucleotide sequence ID" value="NZ_CP155573.1"/>
</dbReference>
<dbReference type="InterPro" id="IPR013597">
    <property type="entry name" value="Mat_intron_G2"/>
</dbReference>
<dbReference type="Proteomes" id="UP000216752">
    <property type="component" value="Chromosome"/>
</dbReference>
<name>A0ABZ3IKU5_9FIRM</name>
<evidence type="ECO:0000313" key="3">
    <source>
        <dbReference type="Proteomes" id="UP000216752"/>
    </source>
</evidence>
<dbReference type="EMBL" id="CP155573">
    <property type="protein sequence ID" value="XFO66290.1"/>
    <property type="molecule type" value="Genomic_DNA"/>
</dbReference>
<feature type="domain" description="Group II intron maturase-specific" evidence="1">
    <location>
        <begin position="1"/>
        <end position="74"/>
    </location>
</feature>
<keyword evidence="3" id="KW-1185">Reference proteome</keyword>
<evidence type="ECO:0000259" key="1">
    <source>
        <dbReference type="Pfam" id="PF08388"/>
    </source>
</evidence>